<reference evidence="2" key="1">
    <citation type="submission" date="2013-03" db="EMBL/GenBank/DDBJ databases">
        <title>The Genome Sequence of Anopheles dirus WRAIR2.</title>
        <authorList>
            <consortium name="The Broad Institute Genomics Platform"/>
            <person name="Neafsey D.E."/>
            <person name="Walton C."/>
            <person name="Walker B."/>
            <person name="Young S.K."/>
            <person name="Zeng Q."/>
            <person name="Gargeya S."/>
            <person name="Fitzgerald M."/>
            <person name="Haas B."/>
            <person name="Abouelleil A."/>
            <person name="Allen A.W."/>
            <person name="Alvarado L."/>
            <person name="Arachchi H.M."/>
            <person name="Berlin A.M."/>
            <person name="Chapman S.B."/>
            <person name="Gainer-Dewar J."/>
            <person name="Goldberg J."/>
            <person name="Griggs A."/>
            <person name="Gujja S."/>
            <person name="Hansen M."/>
            <person name="Howarth C."/>
            <person name="Imamovic A."/>
            <person name="Ireland A."/>
            <person name="Larimer J."/>
            <person name="McCowan C."/>
            <person name="Murphy C."/>
            <person name="Pearson M."/>
            <person name="Poon T.W."/>
            <person name="Priest M."/>
            <person name="Roberts A."/>
            <person name="Saif S."/>
            <person name="Shea T."/>
            <person name="Sisk P."/>
            <person name="Sykes S."/>
            <person name="Wortman J."/>
            <person name="Nusbaum C."/>
            <person name="Birren B."/>
        </authorList>
    </citation>
    <scope>NUCLEOTIDE SEQUENCE [LARGE SCALE GENOMIC DNA]</scope>
    <source>
        <strain evidence="2">WRAIR2</strain>
    </source>
</reference>
<sequence length="63" mass="7616">VRVSECAQDLRPSVRGVTFFTYPVKEKRLLHEFPRRRFLIAVQKTHLKKWSGQRWLIIITQNH</sequence>
<dbReference type="AlphaFoldDB" id="A0A182NBM1"/>
<evidence type="ECO:0000313" key="1">
    <source>
        <dbReference type="EnsemblMetazoa" id="ADIR005049-PA"/>
    </source>
</evidence>
<proteinExistence type="predicted"/>
<dbReference type="Proteomes" id="UP000075884">
    <property type="component" value="Unassembled WGS sequence"/>
</dbReference>
<organism evidence="1 2">
    <name type="scientific">Anopheles dirus</name>
    <dbReference type="NCBI Taxonomy" id="7168"/>
    <lineage>
        <taxon>Eukaryota</taxon>
        <taxon>Metazoa</taxon>
        <taxon>Ecdysozoa</taxon>
        <taxon>Arthropoda</taxon>
        <taxon>Hexapoda</taxon>
        <taxon>Insecta</taxon>
        <taxon>Pterygota</taxon>
        <taxon>Neoptera</taxon>
        <taxon>Endopterygota</taxon>
        <taxon>Diptera</taxon>
        <taxon>Nematocera</taxon>
        <taxon>Culicoidea</taxon>
        <taxon>Culicidae</taxon>
        <taxon>Anophelinae</taxon>
        <taxon>Anopheles</taxon>
    </lineage>
</organism>
<accession>A0A182NBM1</accession>
<dbReference type="VEuPathDB" id="VectorBase:ADIR005049"/>
<dbReference type="EnsemblMetazoa" id="ADIR005049-RA">
    <property type="protein sequence ID" value="ADIR005049-PA"/>
    <property type="gene ID" value="ADIR005049"/>
</dbReference>
<name>A0A182NBM1_9DIPT</name>
<reference evidence="1" key="2">
    <citation type="submission" date="2020-05" db="UniProtKB">
        <authorList>
            <consortium name="EnsemblMetazoa"/>
        </authorList>
    </citation>
    <scope>IDENTIFICATION</scope>
    <source>
        <strain evidence="1">WRAIR2</strain>
    </source>
</reference>
<protein>
    <submittedName>
        <fullName evidence="1">Uncharacterized protein</fullName>
    </submittedName>
</protein>
<keyword evidence="2" id="KW-1185">Reference proteome</keyword>
<evidence type="ECO:0000313" key="2">
    <source>
        <dbReference type="Proteomes" id="UP000075884"/>
    </source>
</evidence>